<dbReference type="SUPFAM" id="SSF54821">
    <property type="entry name" value="Ribosomal protein S3 C-terminal domain"/>
    <property type="match status" value="1"/>
</dbReference>
<evidence type="ECO:0000259" key="7">
    <source>
        <dbReference type="PROSITE" id="PS50823"/>
    </source>
</evidence>
<reference evidence="8" key="1">
    <citation type="journal article" date="2012" name="Mol. Biol. Evol.">
        <title>Collodictyon--an ancient lineage in the tree of eukaryotes.</title>
        <authorList>
            <person name="Zhao S."/>
            <person name="Burki F."/>
            <person name="Brate J."/>
            <person name="Keeling P.J."/>
            <person name="Klaveness D."/>
            <person name="Shalchian-Tabrizi K."/>
        </authorList>
    </citation>
    <scope>NUCLEOTIDE SEQUENCE</scope>
</reference>
<dbReference type="GO" id="GO:0005634">
    <property type="term" value="C:nucleus"/>
    <property type="evidence" value="ECO:0007669"/>
    <property type="project" value="TreeGrafter"/>
</dbReference>
<dbReference type="EMBL" id="JN618950">
    <property type="protein sequence ID" value="AFD22833.1"/>
    <property type="molecule type" value="mRNA"/>
</dbReference>
<dbReference type="GO" id="GO:0022627">
    <property type="term" value="C:cytosolic small ribosomal subunit"/>
    <property type="evidence" value="ECO:0007669"/>
    <property type="project" value="TreeGrafter"/>
</dbReference>
<dbReference type="Gene3D" id="3.30.1140.32">
    <property type="entry name" value="Ribosomal protein S3, C-terminal domain"/>
    <property type="match status" value="1"/>
</dbReference>
<protein>
    <recommendedName>
        <fullName evidence="5">40S ribosomal protein S3</fullName>
    </recommendedName>
</protein>
<dbReference type="Pfam" id="PF00189">
    <property type="entry name" value="Ribosomal_S3_C"/>
    <property type="match status" value="1"/>
</dbReference>
<dbReference type="PANTHER" id="PTHR11760:SF32">
    <property type="entry name" value="SMALL RIBOSOMAL SUBUNIT PROTEIN US3"/>
    <property type="match status" value="1"/>
</dbReference>
<evidence type="ECO:0000256" key="2">
    <source>
        <dbReference type="ARBA" id="ARBA00022884"/>
    </source>
</evidence>
<evidence type="ECO:0000256" key="4">
    <source>
        <dbReference type="ARBA" id="ARBA00023274"/>
    </source>
</evidence>
<accession>H8ZX08</accession>
<dbReference type="FunFam" id="3.30.300.20:FF:000006">
    <property type="entry name" value="40S ribosomal protein S3"/>
    <property type="match status" value="1"/>
</dbReference>
<dbReference type="InterPro" id="IPR057258">
    <property type="entry name" value="Ribosomal_uS3"/>
</dbReference>
<feature type="domain" description="KH type-2" evidence="7">
    <location>
        <begin position="21"/>
        <end position="92"/>
    </location>
</feature>
<dbReference type="GO" id="GO:0003735">
    <property type="term" value="F:structural constituent of ribosome"/>
    <property type="evidence" value="ECO:0007669"/>
    <property type="project" value="InterPro"/>
</dbReference>
<dbReference type="CDD" id="cd02413">
    <property type="entry name" value="KH-II_40S_S3"/>
    <property type="match status" value="1"/>
</dbReference>
<proteinExistence type="evidence at transcript level"/>
<evidence type="ECO:0000256" key="5">
    <source>
        <dbReference type="ARBA" id="ARBA00035408"/>
    </source>
</evidence>
<comment type="similarity">
    <text evidence="1">Belongs to the universal ribosomal protein uS3 family.</text>
</comment>
<dbReference type="PROSITE" id="PS50823">
    <property type="entry name" value="KH_TYPE_2"/>
    <property type="match status" value="1"/>
</dbReference>
<sequence length="173" mass="19293">MSLEISKKKKFVADGVFFAELNEFFTRQLGEDGYAGVEVRVTPARTEVIIRATRTQNVLGDKGRRIRELTSLVQKRFRFKEGTIELFAENVSSRGLCAVAQAESLRYKLLGGLAVRRACYGVMRFAMEAGAKGVEVAVSGKLRAQRAKVMKFRDGYMIKSGNPTKVYVDSAVR</sequence>
<dbReference type="InterPro" id="IPR004044">
    <property type="entry name" value="KH_dom_type_2"/>
</dbReference>
<dbReference type="InterPro" id="IPR001351">
    <property type="entry name" value="Ribosomal_uS3_C"/>
</dbReference>
<dbReference type="InterPro" id="IPR005703">
    <property type="entry name" value="Ribosomal_uS3_euk/arc"/>
</dbReference>
<dbReference type="InterPro" id="IPR015946">
    <property type="entry name" value="KH_dom-like_a/b"/>
</dbReference>
<dbReference type="GO" id="GO:0003723">
    <property type="term" value="F:RNA binding"/>
    <property type="evidence" value="ECO:0007669"/>
    <property type="project" value="UniProtKB-UniRule"/>
</dbReference>
<organism evidence="8">
    <name type="scientific">Collodictyon triciliatum</name>
    <dbReference type="NCBI Taxonomy" id="190325"/>
    <lineage>
        <taxon>Eukaryota</taxon>
        <taxon>CRuMs</taxon>
        <taxon>Collodictyonidae</taxon>
        <taxon>Collodictyon</taxon>
    </lineage>
</organism>
<dbReference type="SUPFAM" id="SSF54814">
    <property type="entry name" value="Prokaryotic type KH domain (KH-domain type II)"/>
    <property type="match status" value="1"/>
</dbReference>
<name>H8ZX08_9EUKA</name>
<dbReference type="NCBIfam" id="TIGR01008">
    <property type="entry name" value="uS3_euk_arch"/>
    <property type="match status" value="1"/>
</dbReference>
<keyword evidence="3 8" id="KW-0689">Ribosomal protein</keyword>
<dbReference type="GO" id="GO:0006412">
    <property type="term" value="P:translation"/>
    <property type="evidence" value="ECO:0007669"/>
    <property type="project" value="InterPro"/>
</dbReference>
<evidence type="ECO:0000313" key="8">
    <source>
        <dbReference type="EMBL" id="AFD22833.1"/>
    </source>
</evidence>
<dbReference type="InterPro" id="IPR009019">
    <property type="entry name" value="KH_sf_prok-type"/>
</dbReference>
<evidence type="ECO:0000256" key="3">
    <source>
        <dbReference type="ARBA" id="ARBA00022980"/>
    </source>
</evidence>
<dbReference type="AlphaFoldDB" id="H8ZX08"/>
<keyword evidence="4" id="KW-0687">Ribonucleoprotein</keyword>
<dbReference type="Gene3D" id="3.30.300.20">
    <property type="match status" value="1"/>
</dbReference>
<dbReference type="InterPro" id="IPR036419">
    <property type="entry name" value="Ribosomal_S3_C_sf"/>
</dbReference>
<evidence type="ECO:0000256" key="1">
    <source>
        <dbReference type="ARBA" id="ARBA00010761"/>
    </source>
</evidence>
<evidence type="ECO:0000256" key="6">
    <source>
        <dbReference type="PROSITE-ProRule" id="PRU00118"/>
    </source>
</evidence>
<keyword evidence="2 6" id="KW-0694">RNA-binding</keyword>
<dbReference type="PANTHER" id="PTHR11760">
    <property type="entry name" value="30S/40S RIBOSOMAL PROTEIN S3"/>
    <property type="match status" value="1"/>
</dbReference>
<dbReference type="Pfam" id="PF07650">
    <property type="entry name" value="KH_2"/>
    <property type="match status" value="1"/>
</dbReference>